<gene>
    <name evidence="7" type="ORF">LCGC14_0379320</name>
</gene>
<name>A0A0F9T8L7_9ZZZZ</name>
<dbReference type="EC" id="4.3.2.10" evidence="2"/>
<comment type="pathway">
    <text evidence="1">Amino-acid biosynthesis; L-histidine biosynthesis; L-histidine from 5-phospho-alpha-D-ribose 1-diphosphate: step 5/9.</text>
</comment>
<dbReference type="GO" id="GO:0016829">
    <property type="term" value="F:lyase activity"/>
    <property type="evidence" value="ECO:0007669"/>
    <property type="project" value="UniProtKB-KW"/>
</dbReference>
<dbReference type="NCBIfam" id="NF038364">
    <property type="entry name" value="AglZ_HisF2_fam"/>
    <property type="match status" value="1"/>
</dbReference>
<dbReference type="GO" id="GO:0000105">
    <property type="term" value="P:L-histidine biosynthetic process"/>
    <property type="evidence" value="ECO:0007669"/>
    <property type="project" value="UniProtKB-UniPathway"/>
</dbReference>
<dbReference type="AlphaFoldDB" id="A0A0F9T8L7"/>
<evidence type="ECO:0000313" key="7">
    <source>
        <dbReference type="EMBL" id="KKN75579.1"/>
    </source>
</evidence>
<evidence type="ECO:0000256" key="2">
    <source>
        <dbReference type="ARBA" id="ARBA00012809"/>
    </source>
</evidence>
<dbReference type="InterPro" id="IPR004651">
    <property type="entry name" value="HisF"/>
</dbReference>
<dbReference type="SUPFAM" id="SSF51366">
    <property type="entry name" value="Ribulose-phoshate binding barrel"/>
    <property type="match status" value="1"/>
</dbReference>
<keyword evidence="4" id="KW-0368">Histidine biosynthesis</keyword>
<accession>A0A0F9T8L7</accession>
<comment type="caution">
    <text evidence="7">The sequence shown here is derived from an EMBL/GenBank/DDBJ whole genome shotgun (WGS) entry which is preliminary data.</text>
</comment>
<dbReference type="InterPro" id="IPR013785">
    <property type="entry name" value="Aldolase_TIM"/>
</dbReference>
<sequence length="254" mass="27804">MLRTRVIPTLLLQDGGLVKTINFAKPKYVGDPINAVRIFNEKEVDELILLDITASREGREPDYDLINDIVSEAFMPIGYGGGVRTVLQAQRLVSLGLEKISFNSTALDSWTVISETSARLGSSSTMVSIDVNMDWRGRYRLYDARKKKNLKRDLMVHIVEAVAAGAGELFINDVSRDGTRKGYNIDLVAKICSAVDIPVIVCGGAGTLMDFKIAADAQAAGVSAGSMFVYMGKHQAVMINYPSHIQLKGIFENE</sequence>
<dbReference type="PANTHER" id="PTHR21235">
    <property type="entry name" value="IMIDAZOLE GLYCEROL PHOSPHATE SYNTHASE SUBUNIT HISF/H IGP SYNTHASE SUBUNIT HISF/H"/>
    <property type="match status" value="1"/>
</dbReference>
<dbReference type="Gene3D" id="3.20.20.70">
    <property type="entry name" value="Aldolase class I"/>
    <property type="match status" value="1"/>
</dbReference>
<organism evidence="7">
    <name type="scientific">marine sediment metagenome</name>
    <dbReference type="NCBI Taxonomy" id="412755"/>
    <lineage>
        <taxon>unclassified sequences</taxon>
        <taxon>metagenomes</taxon>
        <taxon>ecological metagenomes</taxon>
    </lineage>
</organism>
<evidence type="ECO:0000256" key="6">
    <source>
        <dbReference type="ARBA" id="ARBA00047838"/>
    </source>
</evidence>
<evidence type="ECO:0000256" key="4">
    <source>
        <dbReference type="ARBA" id="ARBA00023102"/>
    </source>
</evidence>
<dbReference type="Pfam" id="PF00977">
    <property type="entry name" value="His_biosynth"/>
    <property type="match status" value="1"/>
</dbReference>
<dbReference type="GO" id="GO:0000107">
    <property type="term" value="F:imidazoleglycerol-phosphate synthase activity"/>
    <property type="evidence" value="ECO:0007669"/>
    <property type="project" value="InterPro"/>
</dbReference>
<dbReference type="InterPro" id="IPR011060">
    <property type="entry name" value="RibuloseP-bd_barrel"/>
</dbReference>
<keyword evidence="5" id="KW-0456">Lyase</keyword>
<evidence type="ECO:0000256" key="5">
    <source>
        <dbReference type="ARBA" id="ARBA00023239"/>
    </source>
</evidence>
<dbReference type="EMBL" id="LAZR01000307">
    <property type="protein sequence ID" value="KKN75579.1"/>
    <property type="molecule type" value="Genomic_DNA"/>
</dbReference>
<reference evidence="7" key="1">
    <citation type="journal article" date="2015" name="Nature">
        <title>Complex archaea that bridge the gap between prokaryotes and eukaryotes.</title>
        <authorList>
            <person name="Spang A."/>
            <person name="Saw J.H."/>
            <person name="Jorgensen S.L."/>
            <person name="Zaremba-Niedzwiedzka K."/>
            <person name="Martijn J."/>
            <person name="Lind A.E."/>
            <person name="van Eijk R."/>
            <person name="Schleper C."/>
            <person name="Guy L."/>
            <person name="Ettema T.J."/>
        </authorList>
    </citation>
    <scope>NUCLEOTIDE SEQUENCE</scope>
</reference>
<keyword evidence="3" id="KW-0028">Amino-acid biosynthesis</keyword>
<dbReference type="PANTHER" id="PTHR21235:SF2">
    <property type="entry name" value="IMIDAZOLE GLYCEROL PHOSPHATE SYNTHASE HISHF"/>
    <property type="match status" value="1"/>
</dbReference>
<dbReference type="InterPro" id="IPR006062">
    <property type="entry name" value="His_biosynth"/>
</dbReference>
<proteinExistence type="predicted"/>
<dbReference type="UniPathway" id="UPA00031">
    <property type="reaction ID" value="UER00010"/>
</dbReference>
<dbReference type="CDD" id="cd04731">
    <property type="entry name" value="HisF"/>
    <property type="match status" value="1"/>
</dbReference>
<evidence type="ECO:0000256" key="3">
    <source>
        <dbReference type="ARBA" id="ARBA00022605"/>
    </source>
</evidence>
<comment type="catalytic activity">
    <reaction evidence="6">
        <text>5-[(5-phospho-1-deoxy-D-ribulos-1-ylimino)methylamino]-1-(5-phospho-beta-D-ribosyl)imidazole-4-carboxamide + L-glutamine = D-erythro-1-(imidazol-4-yl)glycerol 3-phosphate + 5-amino-1-(5-phospho-beta-D-ribosyl)imidazole-4-carboxamide + L-glutamate + H(+)</text>
        <dbReference type="Rhea" id="RHEA:24793"/>
        <dbReference type="ChEBI" id="CHEBI:15378"/>
        <dbReference type="ChEBI" id="CHEBI:29985"/>
        <dbReference type="ChEBI" id="CHEBI:58278"/>
        <dbReference type="ChEBI" id="CHEBI:58359"/>
        <dbReference type="ChEBI" id="CHEBI:58475"/>
        <dbReference type="ChEBI" id="CHEBI:58525"/>
        <dbReference type="EC" id="4.3.2.10"/>
    </reaction>
</comment>
<dbReference type="InterPro" id="IPR050064">
    <property type="entry name" value="IGPS_HisA/HisF"/>
</dbReference>
<protein>
    <recommendedName>
        <fullName evidence="2">imidazole glycerol-phosphate synthase</fullName>
        <ecNumber evidence="2">4.3.2.10</ecNumber>
    </recommendedName>
</protein>
<evidence type="ECO:0000256" key="1">
    <source>
        <dbReference type="ARBA" id="ARBA00005091"/>
    </source>
</evidence>